<evidence type="ECO:0000256" key="4">
    <source>
        <dbReference type="ARBA" id="ARBA00022691"/>
    </source>
</evidence>
<dbReference type="SUPFAM" id="SSF53335">
    <property type="entry name" value="S-adenosyl-L-methionine-dependent methyltransferases"/>
    <property type="match status" value="1"/>
</dbReference>
<dbReference type="EMBL" id="JABCUV010000001">
    <property type="protein sequence ID" value="NMW92424.1"/>
    <property type="molecule type" value="Genomic_DNA"/>
</dbReference>
<evidence type="ECO:0000256" key="1">
    <source>
        <dbReference type="ARBA" id="ARBA00006594"/>
    </source>
</evidence>
<evidence type="ECO:0000313" key="7">
    <source>
        <dbReference type="Proteomes" id="UP000582487"/>
    </source>
</evidence>
<reference evidence="6 7" key="1">
    <citation type="submission" date="2020-04" db="EMBL/GenBank/DDBJ databases">
        <title>Antimicrobial susceptibility and clonality of vaginal-derived multi-drug resistant Mobiluncus isolates in China.</title>
        <authorList>
            <person name="Zhang X."/>
        </authorList>
    </citation>
    <scope>NUCLEOTIDE SEQUENCE [LARGE SCALE GENOMIC DNA]</scope>
    <source>
        <strain evidence="6 7">7</strain>
    </source>
</reference>
<dbReference type="Proteomes" id="UP000582487">
    <property type="component" value="Unassembled WGS sequence"/>
</dbReference>
<name>A0A848RQE1_9ACTO</name>
<proteinExistence type="inferred from homology"/>
<dbReference type="PRINTS" id="PR00506">
    <property type="entry name" value="D21N6MTFRASE"/>
</dbReference>
<gene>
    <name evidence="6" type="ORF">HHJ74_01670</name>
</gene>
<dbReference type="InterPro" id="IPR029063">
    <property type="entry name" value="SAM-dependent_MTases_sf"/>
</dbReference>
<protein>
    <submittedName>
        <fullName evidence="6">Site-specific DNA-methyltransferase</fullName>
    </submittedName>
</protein>
<dbReference type="GO" id="GO:0008170">
    <property type="term" value="F:N-methyltransferase activity"/>
    <property type="evidence" value="ECO:0007669"/>
    <property type="project" value="InterPro"/>
</dbReference>
<accession>A0A848RQE1</accession>
<dbReference type="RefSeq" id="WP_169764722.1">
    <property type="nucleotide sequence ID" value="NZ_JABCUT010000001.1"/>
</dbReference>
<organism evidence="6 7">
    <name type="scientific">Mobiluncus mulieris</name>
    <dbReference type="NCBI Taxonomy" id="2052"/>
    <lineage>
        <taxon>Bacteria</taxon>
        <taxon>Bacillati</taxon>
        <taxon>Actinomycetota</taxon>
        <taxon>Actinomycetes</taxon>
        <taxon>Actinomycetales</taxon>
        <taxon>Actinomycetaceae</taxon>
        <taxon>Mobiluncus</taxon>
    </lineage>
</organism>
<dbReference type="InterPro" id="IPR002941">
    <property type="entry name" value="DNA_methylase_N4/N6"/>
</dbReference>
<dbReference type="GO" id="GO:0032259">
    <property type="term" value="P:methylation"/>
    <property type="evidence" value="ECO:0007669"/>
    <property type="project" value="UniProtKB-KW"/>
</dbReference>
<keyword evidence="2 6" id="KW-0489">Methyltransferase</keyword>
<dbReference type="PROSITE" id="PS00092">
    <property type="entry name" value="N6_MTASE"/>
    <property type="match status" value="1"/>
</dbReference>
<evidence type="ECO:0000256" key="3">
    <source>
        <dbReference type="ARBA" id="ARBA00022679"/>
    </source>
</evidence>
<evidence type="ECO:0000256" key="2">
    <source>
        <dbReference type="ARBA" id="ARBA00022603"/>
    </source>
</evidence>
<sequence length="688" mass="77482">MEKAQRLELTWYNKDKALIPTETGKYGYTWVDPADPRYCETHTLVFDEYVTGSQTPKNDKSRYTERADLEPQDDNLLILGESGDVLEALTRVPELAEKYVGKVKLIYIDPPFNTAQTFANYEDNLEHSVWLTMMRDRLVNLKKLLREDGSIWVHLDDVEVHRMRLLLDEIFGSENFISEVIWQKAYGGNNSSVEFVSSTDTVLVYSKKRNNLQLNSLPRTPKMDSRYSNPDNDIRGRWKGDNAFGEGAGKPGKSQHPGVYGIQHPVTGKMVYPRPGYHWVNEQIKMLQIFKDWGEYVTGDFTFEEKVNREKVCGPGVIIREDIRPLVWLDWTEEKGLARYAQGNLPVYYPTSNGYGGFNLKRYLIDMTSGKTPSNFFSWQDVGHSDKAKKEIKALFPGMEPFTTPKPERLLERIIHIGSNPGDIVLDCFAGSGTTAAVAQKMGRRWVTCELVADTFERFTKPRLMKVINDQDPGGVTYTKKGEYIPAEGVELPEKISPEDAAKFNAVLKNLLSGDPEEEENPQLKQLKKAASKNPLIKQLKAATKTERSKESINWRGGGGFQVAHLSPACFDYDPELDRVMLTPAATGETLVEAVAANLGFTLLHAEDDYIFDGKRGNNLLKVIEGVATHETVDSLVSRTQPGETITLAATSVMDGVREYLRLARKGSRVVAIPDEIFPYRKGGENNA</sequence>
<feature type="domain" description="DNA methylase N-4/N-6" evidence="5">
    <location>
        <begin position="103"/>
        <end position="452"/>
    </location>
</feature>
<dbReference type="AlphaFoldDB" id="A0A848RQE1"/>
<dbReference type="InterPro" id="IPR002052">
    <property type="entry name" value="DNA_methylase_N6_adenine_CS"/>
</dbReference>
<dbReference type="Pfam" id="PF01555">
    <property type="entry name" value="N6_N4_Mtase"/>
    <property type="match status" value="1"/>
</dbReference>
<comment type="similarity">
    <text evidence="1">Belongs to the N(4)/N(6)-methyltransferase family.</text>
</comment>
<dbReference type="GO" id="GO:0003677">
    <property type="term" value="F:DNA binding"/>
    <property type="evidence" value="ECO:0007669"/>
    <property type="project" value="InterPro"/>
</dbReference>
<evidence type="ECO:0000313" key="6">
    <source>
        <dbReference type="EMBL" id="NMW92424.1"/>
    </source>
</evidence>
<comment type="caution">
    <text evidence="6">The sequence shown here is derived from an EMBL/GenBank/DDBJ whole genome shotgun (WGS) entry which is preliminary data.</text>
</comment>
<dbReference type="InterPro" id="IPR002295">
    <property type="entry name" value="N4/N6-MTase_EcoPI_Mod-like"/>
</dbReference>
<keyword evidence="4" id="KW-0949">S-adenosyl-L-methionine</keyword>
<dbReference type="Gene3D" id="3.40.50.150">
    <property type="entry name" value="Vaccinia Virus protein VP39"/>
    <property type="match status" value="2"/>
</dbReference>
<evidence type="ECO:0000259" key="5">
    <source>
        <dbReference type="Pfam" id="PF01555"/>
    </source>
</evidence>
<keyword evidence="3 6" id="KW-0808">Transferase</keyword>